<feature type="transmembrane region" description="Helical" evidence="8">
    <location>
        <begin position="823"/>
        <end position="845"/>
    </location>
</feature>
<accession>A0ABZ2X1K0</accession>
<dbReference type="NCBIfam" id="TIGR00879">
    <property type="entry name" value="SP"/>
    <property type="match status" value="1"/>
</dbReference>
<feature type="transmembrane region" description="Helical" evidence="8">
    <location>
        <begin position="885"/>
        <end position="906"/>
    </location>
</feature>
<evidence type="ECO:0000256" key="2">
    <source>
        <dbReference type="ARBA" id="ARBA00010992"/>
    </source>
</evidence>
<dbReference type="InterPro" id="IPR046676">
    <property type="entry name" value="DUF6546"/>
</dbReference>
<name>A0ABZ2X1K0_9HYPO</name>
<reference evidence="10 11" key="1">
    <citation type="submission" date="2024-04" db="EMBL/GenBank/DDBJ databases">
        <title>Complete genome sequence of Fusarium acuminatum.</title>
        <authorList>
            <person name="Lan B."/>
        </authorList>
    </citation>
    <scope>NUCLEOTIDE SEQUENCE [LARGE SCALE GENOMIC DNA]</scope>
    <source>
        <strain evidence="10">1A</strain>
    </source>
</reference>
<dbReference type="PANTHER" id="PTHR48022:SF26">
    <property type="entry name" value="MAJOR FACILITATOR SUPERFAMILY (MFS) PROFILE DOMAIN-CONTAINING PROTEIN-RELATED"/>
    <property type="match status" value="1"/>
</dbReference>
<feature type="transmembrane region" description="Helical" evidence="8">
    <location>
        <begin position="595"/>
        <end position="613"/>
    </location>
</feature>
<dbReference type="InterPro" id="IPR005829">
    <property type="entry name" value="Sugar_transporter_CS"/>
</dbReference>
<dbReference type="InterPro" id="IPR020846">
    <property type="entry name" value="MFS_dom"/>
</dbReference>
<dbReference type="InterPro" id="IPR050360">
    <property type="entry name" value="MFS_Sugar_Transporters"/>
</dbReference>
<feature type="transmembrane region" description="Helical" evidence="8">
    <location>
        <begin position="625"/>
        <end position="647"/>
    </location>
</feature>
<feature type="transmembrane region" description="Helical" evidence="8">
    <location>
        <begin position="729"/>
        <end position="748"/>
    </location>
</feature>
<dbReference type="Gene3D" id="1.20.1250.20">
    <property type="entry name" value="MFS general substrate transporter like domains"/>
    <property type="match status" value="1"/>
</dbReference>
<evidence type="ECO:0000313" key="10">
    <source>
        <dbReference type="EMBL" id="WZH46626.1"/>
    </source>
</evidence>
<protein>
    <submittedName>
        <fullName evidence="10">MFS domain-containing protein</fullName>
    </submittedName>
</protein>
<gene>
    <name evidence="10" type="ORF">QYS62_007713</name>
</gene>
<proteinExistence type="inferred from homology"/>
<feature type="transmembrane region" description="Helical" evidence="8">
    <location>
        <begin position="760"/>
        <end position="780"/>
    </location>
</feature>
<feature type="transmembrane region" description="Helical" evidence="8">
    <location>
        <begin position="857"/>
        <end position="879"/>
    </location>
</feature>
<dbReference type="PRINTS" id="PR00171">
    <property type="entry name" value="SUGRTRNSPORT"/>
</dbReference>
<keyword evidence="6 8" id="KW-0472">Membrane</keyword>
<keyword evidence="11" id="KW-1185">Reference proteome</keyword>
<organism evidence="10 11">
    <name type="scientific">Fusarium acuminatum</name>
    <dbReference type="NCBI Taxonomy" id="5515"/>
    <lineage>
        <taxon>Eukaryota</taxon>
        <taxon>Fungi</taxon>
        <taxon>Dikarya</taxon>
        <taxon>Ascomycota</taxon>
        <taxon>Pezizomycotina</taxon>
        <taxon>Sordariomycetes</taxon>
        <taxon>Hypocreomycetidae</taxon>
        <taxon>Hypocreales</taxon>
        <taxon>Nectriaceae</taxon>
        <taxon>Fusarium</taxon>
        <taxon>Fusarium tricinctum species complex</taxon>
    </lineage>
</organism>
<dbReference type="PROSITE" id="PS00216">
    <property type="entry name" value="SUGAR_TRANSPORT_1"/>
    <property type="match status" value="1"/>
</dbReference>
<feature type="transmembrane region" description="Helical" evidence="8">
    <location>
        <begin position="787"/>
        <end position="811"/>
    </location>
</feature>
<keyword evidence="4 8" id="KW-0812">Transmembrane</keyword>
<dbReference type="PROSITE" id="PS50850">
    <property type="entry name" value="MFS"/>
    <property type="match status" value="1"/>
</dbReference>
<dbReference type="Pfam" id="PF00083">
    <property type="entry name" value="Sugar_tr"/>
    <property type="match status" value="1"/>
</dbReference>
<evidence type="ECO:0000256" key="5">
    <source>
        <dbReference type="ARBA" id="ARBA00022989"/>
    </source>
</evidence>
<feature type="region of interest" description="Disordered" evidence="7">
    <location>
        <begin position="994"/>
        <end position="1022"/>
    </location>
</feature>
<evidence type="ECO:0000256" key="6">
    <source>
        <dbReference type="ARBA" id="ARBA00023136"/>
    </source>
</evidence>
<comment type="subcellular location">
    <subcellularLocation>
        <location evidence="1">Membrane</location>
        <topology evidence="1">Multi-pass membrane protein</topology>
    </subcellularLocation>
</comment>
<keyword evidence="5 8" id="KW-1133">Transmembrane helix</keyword>
<evidence type="ECO:0000256" key="3">
    <source>
        <dbReference type="ARBA" id="ARBA00022448"/>
    </source>
</evidence>
<evidence type="ECO:0000256" key="8">
    <source>
        <dbReference type="SAM" id="Phobius"/>
    </source>
</evidence>
<dbReference type="Proteomes" id="UP001489902">
    <property type="component" value="Chromosome 4"/>
</dbReference>
<evidence type="ECO:0000256" key="7">
    <source>
        <dbReference type="SAM" id="MobiDB-lite"/>
    </source>
</evidence>
<evidence type="ECO:0000313" key="11">
    <source>
        <dbReference type="Proteomes" id="UP001489902"/>
    </source>
</evidence>
<sequence length="1079" mass="123005">MPDWSSLPFDIRKGILEYITTLDHIAQYSTVSEEWRCAVEEKTFRGIRIDTTVVAPSPFVVQDLHFLNGLPKRQKGLIRHIWLNIALQRYNCPDCYHRESTVQRNSNSMTMRLAISALFVVLAGWEPTKEGLTLEMNAYSPSDSEHWFRGWYFGAPGEEETLERGMRYLHFGKRHPACEDGLRRPFEVLRVIPSDLPVVRAVTKFLIRRQCRRQLDPNALLQIWRKLPSMGHIMHESWRPWGNVSSYTWDLAYGRALCHESLPTSVKRITVFEDFNNQYQFLLKKYRVLDQVHQGVPVNPDQGTIRTGGRALAGFFAKKSMQLEHFSVAFVIDVANFFLACEPGWRWEDLRSLTLTSEALARKAHRGETYQQLQAAARVALNMPKLESLTLWNGDVGEACAFVYRRYQDDVSITWRANWEFELGSEVRSAWEAVAKMHSPRRALTVETEMLRECALLSHGDAIHHLGLHSVIDSVSLEQIRKESGVVVTQDFLKLHNLVGPTKTNLLATVTAIYDIGCFFGAVIAFTIGERLGRKKAILLGTVIMSIGTVIKVSSYSLQQMIVGRVVLGIGNGINTATAPIWQTETSQAKWRGKLVILEMAMNIAGFCLVNWINYGLSFVDGSVAWRFPLAFQFVFIFVLFATVPWLPESPRWLIAHGRVEEATEILACIEDKPTASPVVTAQLHEIQYSVNYEREHTIKWKDILMRRNKDTADTKTLRRLLLGANTQLMQQFGGINIMSYYMPTVLINSVGLTESMARLLSACNAVSYLVFSSAAVFLVERWGRRGLMLLSTAGQLLSFLVITILLRYAVGDKKEVLGSASIAFFFFYFISFGVGMLGVPWLYPTEVNSLPMRTKGAALATGTNWITNFIVVEITPIGIQNLGWRFWIVWTVTNALFLPVIYFFYPETCRFYITKRATNANRPSANRKLEDMDAYFRKNPSVIVIKDKDATMAKRPEKYVLQDQEDMQREEGIGSEKVLSAFNWGIHLAASQSITSQTTNPHEKRQPRGLARPYEGNPTERDDYLRKYIEREKPPAAMPQDMPPRGGYEPVQYKVRFRRGCDGWRGGWRGQLDAVQWN</sequence>
<dbReference type="Pfam" id="PF20183">
    <property type="entry name" value="DUF6546"/>
    <property type="match status" value="1"/>
</dbReference>
<evidence type="ECO:0000256" key="4">
    <source>
        <dbReference type="ARBA" id="ARBA00022692"/>
    </source>
</evidence>
<dbReference type="PANTHER" id="PTHR48022">
    <property type="entry name" value="PLASTIDIC GLUCOSE TRANSPORTER 4"/>
    <property type="match status" value="1"/>
</dbReference>
<dbReference type="EMBL" id="CP151263">
    <property type="protein sequence ID" value="WZH46626.1"/>
    <property type="molecule type" value="Genomic_DNA"/>
</dbReference>
<dbReference type="InterPro" id="IPR003663">
    <property type="entry name" value="Sugar/inositol_transpt"/>
</dbReference>
<comment type="similarity">
    <text evidence="2">Belongs to the major facilitator superfamily. Sugar transporter (TC 2.A.1.1) family.</text>
</comment>
<keyword evidence="3" id="KW-0813">Transport</keyword>
<feature type="domain" description="Major facilitator superfamily (MFS) profile" evidence="9">
    <location>
        <begin position="453"/>
        <end position="910"/>
    </location>
</feature>
<feature type="transmembrane region" description="Helical" evidence="8">
    <location>
        <begin position="538"/>
        <end position="556"/>
    </location>
</feature>
<dbReference type="InterPro" id="IPR036259">
    <property type="entry name" value="MFS_trans_sf"/>
</dbReference>
<feature type="transmembrane region" description="Helical" evidence="8">
    <location>
        <begin position="506"/>
        <end position="526"/>
    </location>
</feature>
<dbReference type="InterPro" id="IPR005828">
    <property type="entry name" value="MFS_sugar_transport-like"/>
</dbReference>
<evidence type="ECO:0000256" key="1">
    <source>
        <dbReference type="ARBA" id="ARBA00004141"/>
    </source>
</evidence>
<dbReference type="SUPFAM" id="SSF103473">
    <property type="entry name" value="MFS general substrate transporter"/>
    <property type="match status" value="1"/>
</dbReference>
<evidence type="ECO:0000259" key="9">
    <source>
        <dbReference type="PROSITE" id="PS50850"/>
    </source>
</evidence>